<dbReference type="GO" id="GO:0046556">
    <property type="term" value="F:alpha-L-arabinofuranosidase activity"/>
    <property type="evidence" value="ECO:0007669"/>
    <property type="project" value="UniProtKB-EC"/>
</dbReference>
<evidence type="ECO:0000256" key="4">
    <source>
        <dbReference type="ARBA" id="ARBA00011165"/>
    </source>
</evidence>
<feature type="domain" description="Alpha-L-arabinofuranosidase C-terminal" evidence="9">
    <location>
        <begin position="334"/>
        <end position="513"/>
    </location>
</feature>
<dbReference type="InterPro" id="IPR010720">
    <property type="entry name" value="Alpha-L-AF_C"/>
</dbReference>
<evidence type="ECO:0000256" key="6">
    <source>
        <dbReference type="ARBA" id="ARBA00022801"/>
    </source>
</evidence>
<sequence>MKKINNNKMSNKININKIVINTFETDGHIQPELHSQFIEFLGSCIYDGIWVGEDSHIPNYHGIRKDVADALKELEPPVIRWPGGCYADTYHWRDGIGERSKRPVTYNENFGTFELDSNQFGTHEFMELCKYVGAKPWLNINLMNGSVAEMKEWMEYCNRKEKTTLALERKENGSEEPFHVEYWGIGNEMWAGGGNATPQSYAAEYRKYATAFPVFSKGQGKNPIQMKRIACGPDGNKKEERVEWTKQFFESMAEFRQPPLDGYDIHFYNWNLKDLTQQETDFLEAEWYEVINGCLELEEVIREQEKLVLDGISDYPESEGFFKTLKPQVDLIIGEWGNWHGASFAHHPALYQQCTMRDAVTSALTLDIFHRNCKAVKMACVAQTVNVLNSLILTDGDQCVRTPNYDVFQMYKVHRGGEALNFNTKVKPDKLFLFASVKKDVVSVNIVNTEWQKEQEVFLEFPEDCKYVGGQTLKGDSPQACNTFDDPDRVRAQEAEMPVETTDGFKIQIPAASVNVYQFQIVKG</sequence>
<dbReference type="Pfam" id="PF06964">
    <property type="entry name" value="Alpha-L-AF_C"/>
    <property type="match status" value="1"/>
</dbReference>
<accession>A0A4U8QAB7</accession>
<dbReference type="Proteomes" id="UP000306509">
    <property type="component" value="Unassembled WGS sequence"/>
</dbReference>
<comment type="pathway">
    <text evidence="2">Glycan metabolism.</text>
</comment>
<evidence type="ECO:0000313" key="11">
    <source>
        <dbReference type="Proteomes" id="UP000306509"/>
    </source>
</evidence>
<dbReference type="InterPro" id="IPR013780">
    <property type="entry name" value="Glyco_hydro_b"/>
</dbReference>
<evidence type="ECO:0000256" key="5">
    <source>
        <dbReference type="ARBA" id="ARBA00012670"/>
    </source>
</evidence>
<dbReference type="InterPro" id="IPR017853">
    <property type="entry name" value="GH"/>
</dbReference>
<dbReference type="RefSeq" id="WP_201278752.1">
    <property type="nucleotide sequence ID" value="NZ_QGQD01000025.1"/>
</dbReference>
<dbReference type="SUPFAM" id="SSF51445">
    <property type="entry name" value="(Trans)glycosidases"/>
    <property type="match status" value="1"/>
</dbReference>
<dbReference type="Gene3D" id="3.20.20.80">
    <property type="entry name" value="Glycosidases"/>
    <property type="match status" value="1"/>
</dbReference>
<keyword evidence="6 10" id="KW-0378">Hydrolase</keyword>
<evidence type="ECO:0000256" key="2">
    <source>
        <dbReference type="ARBA" id="ARBA00004881"/>
    </source>
</evidence>
<dbReference type="STRING" id="180332.GCA_000797495_04286"/>
<keyword evidence="7" id="KW-0119">Carbohydrate metabolism</keyword>
<dbReference type="EC" id="3.2.1.55" evidence="5"/>
<evidence type="ECO:0000259" key="9">
    <source>
        <dbReference type="SMART" id="SM00813"/>
    </source>
</evidence>
<dbReference type="InterPro" id="IPR055235">
    <property type="entry name" value="ASD1_cat"/>
</dbReference>
<gene>
    <name evidence="10" type="primary">abf2_1</name>
    <name evidence="10" type="ORF">DSM106044_01277</name>
</gene>
<dbReference type="PANTHER" id="PTHR43576:SF2">
    <property type="entry name" value="INTRACELLULAR EXO-ALPHA-L-ARABINOFURANOSIDASE 2"/>
    <property type="match status" value="1"/>
</dbReference>
<dbReference type="SMART" id="SM00813">
    <property type="entry name" value="Alpha-L-AF_C"/>
    <property type="match status" value="1"/>
</dbReference>
<reference evidence="10 11" key="1">
    <citation type="journal article" date="2019" name="Anaerobe">
        <title>Detection of Robinsoniella peoriensis in multiple bone samples of a trauma patient.</title>
        <authorList>
            <person name="Schrottner P."/>
            <person name="Hartwich K."/>
            <person name="Bunk B."/>
            <person name="Schober I."/>
            <person name="Helbig S."/>
            <person name="Rudolph W.W."/>
            <person name="Gunzer F."/>
        </authorList>
    </citation>
    <scope>NUCLEOTIDE SEQUENCE [LARGE SCALE GENOMIC DNA]</scope>
    <source>
        <strain evidence="10 11">DSM 106044</strain>
    </source>
</reference>
<keyword evidence="11" id="KW-1185">Reference proteome</keyword>
<dbReference type="Pfam" id="PF22848">
    <property type="entry name" value="ASD1_dom"/>
    <property type="match status" value="1"/>
</dbReference>
<dbReference type="PANTHER" id="PTHR43576">
    <property type="entry name" value="ALPHA-L-ARABINOFURANOSIDASE C-RELATED"/>
    <property type="match status" value="1"/>
</dbReference>
<dbReference type="GO" id="GO:0046373">
    <property type="term" value="P:L-arabinose metabolic process"/>
    <property type="evidence" value="ECO:0007669"/>
    <property type="project" value="InterPro"/>
</dbReference>
<comment type="catalytic activity">
    <reaction evidence="1">
        <text>Hydrolysis of terminal non-reducing alpha-L-arabinofuranoside residues in alpha-L-arabinosides.</text>
        <dbReference type="EC" id="3.2.1.55"/>
    </reaction>
</comment>
<evidence type="ECO:0000256" key="7">
    <source>
        <dbReference type="ARBA" id="ARBA00023277"/>
    </source>
</evidence>
<evidence type="ECO:0000256" key="3">
    <source>
        <dbReference type="ARBA" id="ARBA00007186"/>
    </source>
</evidence>
<dbReference type="SUPFAM" id="SSF51011">
    <property type="entry name" value="Glycosyl hydrolase domain"/>
    <property type="match status" value="1"/>
</dbReference>
<evidence type="ECO:0000256" key="8">
    <source>
        <dbReference type="ARBA" id="ARBA00023295"/>
    </source>
</evidence>
<proteinExistence type="inferred from homology"/>
<dbReference type="EMBL" id="QGQD01000025">
    <property type="protein sequence ID" value="TLD01907.1"/>
    <property type="molecule type" value="Genomic_DNA"/>
</dbReference>
<dbReference type="GO" id="GO:0000272">
    <property type="term" value="P:polysaccharide catabolic process"/>
    <property type="evidence" value="ECO:0007669"/>
    <property type="project" value="TreeGrafter"/>
</dbReference>
<comment type="caution">
    <text evidence="10">The sequence shown here is derived from an EMBL/GenBank/DDBJ whole genome shotgun (WGS) entry which is preliminary data.</text>
</comment>
<organism evidence="10 11">
    <name type="scientific">Robinsoniella peoriensis</name>
    <dbReference type="NCBI Taxonomy" id="180332"/>
    <lineage>
        <taxon>Bacteria</taxon>
        <taxon>Bacillati</taxon>
        <taxon>Bacillota</taxon>
        <taxon>Clostridia</taxon>
        <taxon>Lachnospirales</taxon>
        <taxon>Lachnospiraceae</taxon>
        <taxon>Robinsoniella</taxon>
    </lineage>
</organism>
<evidence type="ECO:0000256" key="1">
    <source>
        <dbReference type="ARBA" id="ARBA00001462"/>
    </source>
</evidence>
<protein>
    <recommendedName>
        <fullName evidence="5">non-reducing end alpha-L-arabinofuranosidase</fullName>
        <ecNumber evidence="5">3.2.1.55</ecNumber>
    </recommendedName>
</protein>
<name>A0A4U8QAB7_9FIRM</name>
<keyword evidence="8 10" id="KW-0326">Glycosidase</keyword>
<dbReference type="AlphaFoldDB" id="A0A4U8QAB7"/>
<comment type="similarity">
    <text evidence="3">Belongs to the glycosyl hydrolase 51 family.</text>
</comment>
<evidence type="ECO:0000313" key="10">
    <source>
        <dbReference type="EMBL" id="TLD01907.1"/>
    </source>
</evidence>
<comment type="subunit">
    <text evidence="4">Homohexamer; trimer of dimers.</text>
</comment>
<dbReference type="Gene3D" id="2.60.40.1180">
    <property type="entry name" value="Golgi alpha-mannosidase II"/>
    <property type="match status" value="1"/>
</dbReference>